<evidence type="ECO:0000313" key="2">
    <source>
        <dbReference type="EMBL" id="KAJ4257382.1"/>
    </source>
</evidence>
<name>A0A9W8VFD2_9HYPO</name>
<comment type="caution">
    <text evidence="2">The sequence shown here is derived from an EMBL/GenBank/DDBJ whole genome shotgun (WGS) entry which is preliminary data.</text>
</comment>
<dbReference type="AlphaFoldDB" id="A0A9W8VFD2"/>
<dbReference type="InterPro" id="IPR052820">
    <property type="entry name" value="PhiA_domain"/>
</dbReference>
<gene>
    <name evidence="2" type="ORF">NW762_008501</name>
</gene>
<sequence>MQVKAILLTPLLAAGIVSAAPQKSTKFEALALRSASEIHFAGLQATKSHLALNVKSQGASCDAGKKENQATFNLVDGELYLYKTDNPPQQLYVDRSGMGQGIIGYTTGAEPAPKNSERKGWKIDKDGNLTFGGNGFIACPNSKKAGGSYSVWASAGVANPGGNKNCLGFSVRTAQIKKPVGCLYTS</sequence>
<dbReference type="Proteomes" id="UP001152049">
    <property type="component" value="Unassembled WGS sequence"/>
</dbReference>
<evidence type="ECO:0008006" key="4">
    <source>
        <dbReference type="Google" id="ProtNLM"/>
    </source>
</evidence>
<dbReference type="PANTHER" id="PTHR42047:SF1">
    <property type="entry name" value="PROTEIN, PUTATIVE (AFU_ORTHOLOGUE AFUA_6G03560)-RELATED"/>
    <property type="match status" value="1"/>
</dbReference>
<proteinExistence type="predicted"/>
<evidence type="ECO:0000256" key="1">
    <source>
        <dbReference type="SAM" id="SignalP"/>
    </source>
</evidence>
<dbReference type="EMBL" id="JAOQAZ010000017">
    <property type="protein sequence ID" value="KAJ4257382.1"/>
    <property type="molecule type" value="Genomic_DNA"/>
</dbReference>
<dbReference type="OrthoDB" id="4093325at2759"/>
<feature type="chain" id="PRO_5040956038" description="Cell wall protein PhiA" evidence="1">
    <location>
        <begin position="20"/>
        <end position="186"/>
    </location>
</feature>
<keyword evidence="1" id="KW-0732">Signal</keyword>
<evidence type="ECO:0000313" key="3">
    <source>
        <dbReference type="Proteomes" id="UP001152049"/>
    </source>
</evidence>
<keyword evidence="3" id="KW-1185">Reference proteome</keyword>
<accession>A0A9W8VFD2</accession>
<feature type="signal peptide" evidence="1">
    <location>
        <begin position="1"/>
        <end position="19"/>
    </location>
</feature>
<dbReference type="PANTHER" id="PTHR42047">
    <property type="entry name" value="PROTEIN, PUTATIVE (AFU_ORTHOLOGUE AFUA_6G03560)-RELATED"/>
    <property type="match status" value="1"/>
</dbReference>
<protein>
    <recommendedName>
        <fullName evidence="4">Cell wall protein PhiA</fullName>
    </recommendedName>
</protein>
<reference evidence="2" key="1">
    <citation type="submission" date="2022-09" db="EMBL/GenBank/DDBJ databases">
        <title>Fusarium specimens isolated from Avocado Roots.</title>
        <authorList>
            <person name="Stajich J."/>
            <person name="Roper C."/>
            <person name="Heimlech-Rivalta G."/>
        </authorList>
    </citation>
    <scope>NUCLEOTIDE SEQUENCE</scope>
    <source>
        <strain evidence="2">CF00136</strain>
    </source>
</reference>
<organism evidence="2 3">
    <name type="scientific">Fusarium torreyae</name>
    <dbReference type="NCBI Taxonomy" id="1237075"/>
    <lineage>
        <taxon>Eukaryota</taxon>
        <taxon>Fungi</taxon>
        <taxon>Dikarya</taxon>
        <taxon>Ascomycota</taxon>
        <taxon>Pezizomycotina</taxon>
        <taxon>Sordariomycetes</taxon>
        <taxon>Hypocreomycetidae</taxon>
        <taxon>Hypocreales</taxon>
        <taxon>Nectriaceae</taxon>
        <taxon>Fusarium</taxon>
    </lineage>
</organism>